<protein>
    <recommendedName>
        <fullName evidence="11">Zinc metalloprotease</fullName>
        <ecNumber evidence="11">3.4.24.-</ecNumber>
    </recommendedName>
</protein>
<evidence type="ECO:0000256" key="8">
    <source>
        <dbReference type="ARBA" id="ARBA00022989"/>
    </source>
</evidence>
<organism evidence="13 14">
    <name type="scientific">Lacticaseibacillus nasuensis JCM 17158</name>
    <dbReference type="NCBI Taxonomy" id="1291734"/>
    <lineage>
        <taxon>Bacteria</taxon>
        <taxon>Bacillati</taxon>
        <taxon>Bacillota</taxon>
        <taxon>Bacilli</taxon>
        <taxon>Lactobacillales</taxon>
        <taxon>Lactobacillaceae</taxon>
        <taxon>Lacticaseibacillus</taxon>
    </lineage>
</organism>
<evidence type="ECO:0000256" key="6">
    <source>
        <dbReference type="ARBA" id="ARBA00022801"/>
    </source>
</evidence>
<dbReference type="Gene3D" id="2.30.42.10">
    <property type="match status" value="1"/>
</dbReference>
<dbReference type="GO" id="GO:0004222">
    <property type="term" value="F:metalloendopeptidase activity"/>
    <property type="evidence" value="ECO:0007669"/>
    <property type="project" value="InterPro"/>
</dbReference>
<evidence type="ECO:0000256" key="2">
    <source>
        <dbReference type="ARBA" id="ARBA00004141"/>
    </source>
</evidence>
<sequence>MATIIAFIVVFFVLVLVHEFGHFIFAKRSGILVREFSIGMGPKLIATRRNHTTYTLRLLPLGGYVRMAGWQDEDDEIKPGTQLAIELNSAGVVTRINTSDKTTLQGGIPVQVGKVDLTHDLVIEGYANGNEDELQHWAVDHDATIIEPDGTEVIIAPEDVQFQNASIWKRLLVNFAGPMNNFILAILVFIGVGAVAGVQQLDTNQIGQIVQASPAAKAGLPANATIISVNGKQVASFTAIANQVGKTAKGDAVRLRYRAPGSQAVKSLAIQPKSGTIGIYPSITHNFGTAVAYGFSETWSIATRIFHVLGQMVTGHFSLNKLAGPVGIYTMTSQAASGGVMSLVVFAAYLSVNLGVMNLIPIPVLDGGKILLNLIELIRRKPLSQEKEGLVTLIGAGAMVLLMIAVTINDIMRQF</sequence>
<evidence type="ECO:0000256" key="4">
    <source>
        <dbReference type="ARBA" id="ARBA00022670"/>
    </source>
</evidence>
<feature type="transmembrane region" description="Helical" evidence="11">
    <location>
        <begin position="390"/>
        <end position="408"/>
    </location>
</feature>
<dbReference type="Pfam" id="PF02163">
    <property type="entry name" value="Peptidase_M50"/>
    <property type="match status" value="1"/>
</dbReference>
<keyword evidence="9 11" id="KW-0482">Metalloprotease</keyword>
<accession>A0A0R1JSP1</accession>
<dbReference type="Proteomes" id="UP000051804">
    <property type="component" value="Unassembled WGS sequence"/>
</dbReference>
<evidence type="ECO:0000259" key="12">
    <source>
        <dbReference type="Pfam" id="PF02163"/>
    </source>
</evidence>
<comment type="similarity">
    <text evidence="3 11">Belongs to the peptidase M50B family.</text>
</comment>
<reference evidence="13 14" key="1">
    <citation type="journal article" date="2015" name="Genome Announc.">
        <title>Expanding the biotechnology potential of lactobacilli through comparative genomics of 213 strains and associated genera.</title>
        <authorList>
            <person name="Sun Z."/>
            <person name="Harris H.M."/>
            <person name="McCann A."/>
            <person name="Guo C."/>
            <person name="Argimon S."/>
            <person name="Zhang W."/>
            <person name="Yang X."/>
            <person name="Jeffery I.B."/>
            <person name="Cooney J.C."/>
            <person name="Kagawa T.F."/>
            <person name="Liu W."/>
            <person name="Song Y."/>
            <person name="Salvetti E."/>
            <person name="Wrobel A."/>
            <person name="Rasinkangas P."/>
            <person name="Parkhill J."/>
            <person name="Rea M.C."/>
            <person name="O'Sullivan O."/>
            <person name="Ritari J."/>
            <person name="Douillard F.P."/>
            <person name="Paul Ross R."/>
            <person name="Yang R."/>
            <person name="Briner A.E."/>
            <person name="Felis G.E."/>
            <person name="de Vos W.M."/>
            <person name="Barrangou R."/>
            <person name="Klaenhammer T.R."/>
            <person name="Caufield P.W."/>
            <person name="Cui Y."/>
            <person name="Zhang H."/>
            <person name="O'Toole P.W."/>
        </authorList>
    </citation>
    <scope>NUCLEOTIDE SEQUENCE [LARGE SCALE GENOMIC DNA]</scope>
    <source>
        <strain evidence="13 14">JCM 17158</strain>
    </source>
</reference>
<evidence type="ECO:0000256" key="9">
    <source>
        <dbReference type="ARBA" id="ARBA00023049"/>
    </source>
</evidence>
<dbReference type="PATRIC" id="fig|1291734.4.peg.988"/>
<dbReference type="SUPFAM" id="SSF50156">
    <property type="entry name" value="PDZ domain-like"/>
    <property type="match status" value="1"/>
</dbReference>
<keyword evidence="5 11" id="KW-0812">Transmembrane</keyword>
<dbReference type="InterPro" id="IPR004387">
    <property type="entry name" value="Pept_M50_Zn"/>
</dbReference>
<evidence type="ECO:0000256" key="7">
    <source>
        <dbReference type="ARBA" id="ARBA00022833"/>
    </source>
</evidence>
<keyword evidence="4 13" id="KW-0645">Protease</keyword>
<dbReference type="GO" id="GO:0046872">
    <property type="term" value="F:metal ion binding"/>
    <property type="evidence" value="ECO:0007669"/>
    <property type="project" value="UniProtKB-KW"/>
</dbReference>
<feature type="transmembrane region" description="Helical" evidence="11">
    <location>
        <begin position="179"/>
        <end position="198"/>
    </location>
</feature>
<dbReference type="PANTHER" id="PTHR42837">
    <property type="entry name" value="REGULATOR OF SIGMA-E PROTEASE RSEP"/>
    <property type="match status" value="1"/>
</dbReference>
<keyword evidence="14" id="KW-1185">Reference proteome</keyword>
<keyword evidence="11" id="KW-0479">Metal-binding</keyword>
<dbReference type="NCBIfam" id="TIGR00054">
    <property type="entry name" value="RIP metalloprotease RseP"/>
    <property type="match status" value="1"/>
</dbReference>
<comment type="caution">
    <text evidence="13">The sequence shown here is derived from an EMBL/GenBank/DDBJ whole genome shotgun (WGS) entry which is preliminary data.</text>
</comment>
<keyword evidence="6 11" id="KW-0378">Hydrolase</keyword>
<keyword evidence="8 11" id="KW-1133">Transmembrane helix</keyword>
<feature type="transmembrane region" description="Helical" evidence="11">
    <location>
        <begin position="326"/>
        <end position="350"/>
    </location>
</feature>
<comment type="subcellular location">
    <subcellularLocation>
        <location evidence="2">Membrane</location>
        <topology evidence="2">Multi-pass membrane protein</topology>
    </subcellularLocation>
</comment>
<dbReference type="PANTHER" id="PTHR42837:SF2">
    <property type="entry name" value="MEMBRANE METALLOPROTEASE ARASP2, CHLOROPLASTIC-RELATED"/>
    <property type="match status" value="1"/>
</dbReference>
<keyword evidence="7 11" id="KW-0862">Zinc</keyword>
<name>A0A0R1JSP1_9LACO</name>
<evidence type="ECO:0000256" key="1">
    <source>
        <dbReference type="ARBA" id="ARBA00001947"/>
    </source>
</evidence>
<comment type="cofactor">
    <cofactor evidence="1 11">
        <name>Zn(2+)</name>
        <dbReference type="ChEBI" id="CHEBI:29105"/>
    </cofactor>
</comment>
<proteinExistence type="inferred from homology"/>
<dbReference type="InterPro" id="IPR008915">
    <property type="entry name" value="Peptidase_M50"/>
</dbReference>
<feature type="domain" description="Peptidase M50" evidence="12">
    <location>
        <begin position="6"/>
        <end position="402"/>
    </location>
</feature>
<dbReference type="EMBL" id="AZDJ01000001">
    <property type="protein sequence ID" value="KRK74357.1"/>
    <property type="molecule type" value="Genomic_DNA"/>
</dbReference>
<keyword evidence="10 11" id="KW-0472">Membrane</keyword>
<dbReference type="InterPro" id="IPR036034">
    <property type="entry name" value="PDZ_sf"/>
</dbReference>
<evidence type="ECO:0000313" key="13">
    <source>
        <dbReference type="EMBL" id="KRK74357.1"/>
    </source>
</evidence>
<dbReference type="GO" id="GO:0016020">
    <property type="term" value="C:membrane"/>
    <property type="evidence" value="ECO:0007669"/>
    <property type="project" value="UniProtKB-SubCell"/>
</dbReference>
<dbReference type="OrthoDB" id="9782003at2"/>
<dbReference type="STRING" id="1291734.FD02_GL000962"/>
<gene>
    <name evidence="13" type="ORF">FD02_GL000962</name>
</gene>
<dbReference type="AlphaFoldDB" id="A0A0R1JSP1"/>
<dbReference type="EC" id="3.4.24.-" evidence="11"/>
<evidence type="ECO:0000256" key="11">
    <source>
        <dbReference type="RuleBase" id="RU362031"/>
    </source>
</evidence>
<evidence type="ECO:0000313" key="14">
    <source>
        <dbReference type="Proteomes" id="UP000051804"/>
    </source>
</evidence>
<dbReference type="GO" id="GO:0006508">
    <property type="term" value="P:proteolysis"/>
    <property type="evidence" value="ECO:0007669"/>
    <property type="project" value="UniProtKB-KW"/>
</dbReference>
<evidence type="ECO:0000256" key="10">
    <source>
        <dbReference type="ARBA" id="ARBA00023136"/>
    </source>
</evidence>
<evidence type="ECO:0000256" key="5">
    <source>
        <dbReference type="ARBA" id="ARBA00022692"/>
    </source>
</evidence>
<dbReference type="CDD" id="cd06163">
    <property type="entry name" value="S2P-M50_PDZ_RseP-like"/>
    <property type="match status" value="1"/>
</dbReference>
<evidence type="ECO:0000256" key="3">
    <source>
        <dbReference type="ARBA" id="ARBA00007931"/>
    </source>
</evidence>
<dbReference type="RefSeq" id="WP_056949918.1">
    <property type="nucleotide sequence ID" value="NZ_AZDJ01000001.1"/>
</dbReference>